<dbReference type="SMART" id="SM00530">
    <property type="entry name" value="HTH_XRE"/>
    <property type="match status" value="1"/>
</dbReference>
<proteinExistence type="predicted"/>
<dbReference type="CDD" id="cd00093">
    <property type="entry name" value="HTH_XRE"/>
    <property type="match status" value="1"/>
</dbReference>
<accession>A0ABM8VT76</accession>
<dbReference type="InterPro" id="IPR001387">
    <property type="entry name" value="Cro/C1-type_HTH"/>
</dbReference>
<evidence type="ECO:0000259" key="1">
    <source>
        <dbReference type="SMART" id="SM00530"/>
    </source>
</evidence>
<name>A0ABM8VT76_9BACL</name>
<evidence type="ECO:0000313" key="2">
    <source>
        <dbReference type="EMBL" id="CAG7657122.1"/>
    </source>
</evidence>
<dbReference type="Pfam" id="PF13560">
    <property type="entry name" value="HTH_31"/>
    <property type="match status" value="1"/>
</dbReference>
<dbReference type="InterPro" id="IPR041413">
    <property type="entry name" value="MLTR_LBD"/>
</dbReference>
<dbReference type="Proteomes" id="UP000730618">
    <property type="component" value="Unassembled WGS sequence"/>
</dbReference>
<evidence type="ECO:0000313" key="3">
    <source>
        <dbReference type="Proteomes" id="UP000730618"/>
    </source>
</evidence>
<sequence>MRTMPQKANPLGEFLKARRTQLEPIKAGITGSYGRRRTSGLRREEVAELAGVSTTWYTWLEQGREVTASKEVIESIGRALQLSSDERIHLLRLAGYGELAPSLKYADEITPGLKSIIEQLMYPAIIANSRTEVLAWNKLATQCIMDFDHLSEQGQTMTWSIFMDPFLRKQLVNWEEFAEYSAAVFRAYYDQRTEDPWYEEFAGRLCQESQQFAAYWQRHEVQLKKTKPFILDHPQAGLLSFSLNSFAHINGNEEIHCCVYTPIAETDTEQKIKDYFIKN</sequence>
<protein>
    <recommendedName>
        <fullName evidence="1">HTH cro/C1-type domain-containing protein</fullName>
    </recommendedName>
</protein>
<gene>
    <name evidence="2" type="ORF">PAECIP111802_06622</name>
</gene>
<dbReference type="PANTHER" id="PTHR35010">
    <property type="entry name" value="BLL4672 PROTEIN-RELATED"/>
    <property type="match status" value="1"/>
</dbReference>
<reference evidence="2 3" key="1">
    <citation type="submission" date="2021-06" db="EMBL/GenBank/DDBJ databases">
        <authorList>
            <person name="Criscuolo A."/>
        </authorList>
    </citation>
    <scope>NUCLEOTIDE SEQUENCE [LARGE SCALE GENOMIC DNA]</scope>
    <source>
        <strain evidence="3">CIP 111802</strain>
    </source>
</reference>
<feature type="domain" description="HTH cro/C1-type" evidence="1">
    <location>
        <begin position="14"/>
        <end position="87"/>
    </location>
</feature>
<dbReference type="Pfam" id="PF17765">
    <property type="entry name" value="MLTR_LBD"/>
    <property type="match status" value="1"/>
</dbReference>
<organism evidence="2 3">
    <name type="scientific">Paenibacillus allorhizosphaerae</name>
    <dbReference type="NCBI Taxonomy" id="2849866"/>
    <lineage>
        <taxon>Bacteria</taxon>
        <taxon>Bacillati</taxon>
        <taxon>Bacillota</taxon>
        <taxon>Bacilli</taxon>
        <taxon>Bacillales</taxon>
        <taxon>Paenibacillaceae</taxon>
        <taxon>Paenibacillus</taxon>
    </lineage>
</organism>
<keyword evidence="3" id="KW-1185">Reference proteome</keyword>
<dbReference type="EMBL" id="CAJVCE010000033">
    <property type="protein sequence ID" value="CAG7657122.1"/>
    <property type="molecule type" value="Genomic_DNA"/>
</dbReference>
<comment type="caution">
    <text evidence="2">The sequence shown here is derived from an EMBL/GenBank/DDBJ whole genome shotgun (WGS) entry which is preliminary data.</text>
</comment>